<organism evidence="2">
    <name type="scientific">Caldimicrobium thiodismutans</name>
    <dbReference type="NCBI Taxonomy" id="1653476"/>
    <lineage>
        <taxon>Bacteria</taxon>
        <taxon>Pseudomonadati</taxon>
        <taxon>Thermodesulfobacteriota</taxon>
        <taxon>Thermodesulfobacteria</taxon>
        <taxon>Thermodesulfobacteriales</taxon>
        <taxon>Thermodesulfobacteriaceae</taxon>
        <taxon>Caldimicrobium</taxon>
    </lineage>
</organism>
<gene>
    <name evidence="2" type="ORF">ENT73_05210</name>
</gene>
<evidence type="ECO:0000313" key="2">
    <source>
        <dbReference type="EMBL" id="HGV55468.1"/>
    </source>
</evidence>
<evidence type="ECO:0000256" key="1">
    <source>
        <dbReference type="SAM" id="Coils"/>
    </source>
</evidence>
<name>A0A832GLZ2_9BACT</name>
<keyword evidence="1" id="KW-0175">Coiled coil</keyword>
<accession>A0A832GLZ2</accession>
<feature type="coiled-coil region" evidence="1">
    <location>
        <begin position="15"/>
        <end position="72"/>
    </location>
</feature>
<comment type="caution">
    <text evidence="2">The sequence shown here is derived from an EMBL/GenBank/DDBJ whole genome shotgun (WGS) entry which is preliminary data.</text>
</comment>
<dbReference type="AlphaFoldDB" id="A0A832GLZ2"/>
<sequence length="76" mass="8937">MGHYKRRGLAAGLILDAQEMVLEALEERFGKVEKDLSERIKRIEDRNFLKRLFKLSLRASSLEEILKALEEQTKYD</sequence>
<protein>
    <submittedName>
        <fullName evidence="2">Uncharacterized protein</fullName>
    </submittedName>
</protein>
<dbReference type="EMBL" id="DSZU01000090">
    <property type="protein sequence ID" value="HGV55468.1"/>
    <property type="molecule type" value="Genomic_DNA"/>
</dbReference>
<proteinExistence type="predicted"/>
<reference evidence="2" key="1">
    <citation type="journal article" date="2020" name="mSystems">
        <title>Genome- and Community-Level Interaction Insights into Carbon Utilization and Element Cycling Functions of Hydrothermarchaeota in Hydrothermal Sediment.</title>
        <authorList>
            <person name="Zhou Z."/>
            <person name="Liu Y."/>
            <person name="Xu W."/>
            <person name="Pan J."/>
            <person name="Luo Z.H."/>
            <person name="Li M."/>
        </authorList>
    </citation>
    <scope>NUCLEOTIDE SEQUENCE [LARGE SCALE GENOMIC DNA]</scope>
    <source>
        <strain evidence="2">SpSt-605</strain>
    </source>
</reference>